<evidence type="ECO:0000313" key="2">
    <source>
        <dbReference type="EMBL" id="GGJ02658.1"/>
    </source>
</evidence>
<comment type="caution">
    <text evidence="2">The sequence shown here is derived from an EMBL/GenBank/DDBJ whole genome shotgun (WGS) entry which is preliminary data.</text>
</comment>
<gene>
    <name evidence="2" type="ORF">GCM10010885_09940</name>
</gene>
<dbReference type="Proteomes" id="UP000637695">
    <property type="component" value="Unassembled WGS sequence"/>
</dbReference>
<dbReference type="Gene3D" id="3.40.630.30">
    <property type="match status" value="1"/>
</dbReference>
<dbReference type="InterPro" id="IPR000182">
    <property type="entry name" value="GNAT_dom"/>
</dbReference>
<proteinExistence type="predicted"/>
<organism evidence="2 3">
    <name type="scientific">Alicyclobacillus cellulosilyticus</name>
    <dbReference type="NCBI Taxonomy" id="1003997"/>
    <lineage>
        <taxon>Bacteria</taxon>
        <taxon>Bacillati</taxon>
        <taxon>Bacillota</taxon>
        <taxon>Bacilli</taxon>
        <taxon>Bacillales</taxon>
        <taxon>Alicyclobacillaceae</taxon>
        <taxon>Alicyclobacillus</taxon>
    </lineage>
</organism>
<dbReference type="InterPro" id="IPR016181">
    <property type="entry name" value="Acyl_CoA_acyltransferase"/>
</dbReference>
<protein>
    <submittedName>
        <fullName evidence="2">GNAT family N-acetyltransferase</fullName>
    </submittedName>
</protein>
<dbReference type="GO" id="GO:0016747">
    <property type="term" value="F:acyltransferase activity, transferring groups other than amino-acyl groups"/>
    <property type="evidence" value="ECO:0007669"/>
    <property type="project" value="InterPro"/>
</dbReference>
<sequence length="170" mass="19102">MHLDVRRISPDELDTFCAILSEAAAWLAQAGMPMWTAEQVSPAGVWAEYHDAELFLGFVDGVAAATIIVQEEDPVFWPEAAPGTSLFVHKLSVRRAYAKQGVSQAMLAWAGEEAIRRGKAYLRLDCAAERSKLRTFYESLGFVLVREQVMFGQYPTAFYERRLITPRLKS</sequence>
<dbReference type="SUPFAM" id="SSF55729">
    <property type="entry name" value="Acyl-CoA N-acyltransferases (Nat)"/>
    <property type="match status" value="1"/>
</dbReference>
<dbReference type="RefSeq" id="WP_188881523.1">
    <property type="nucleotide sequence ID" value="NZ_BMOY01000011.1"/>
</dbReference>
<evidence type="ECO:0000313" key="3">
    <source>
        <dbReference type="Proteomes" id="UP000637695"/>
    </source>
</evidence>
<reference evidence="2" key="1">
    <citation type="journal article" date="2014" name="Int. J. Syst. Evol. Microbiol.">
        <title>Complete genome sequence of Corynebacterium casei LMG S-19264T (=DSM 44701T), isolated from a smear-ripened cheese.</title>
        <authorList>
            <consortium name="US DOE Joint Genome Institute (JGI-PGF)"/>
            <person name="Walter F."/>
            <person name="Albersmeier A."/>
            <person name="Kalinowski J."/>
            <person name="Ruckert C."/>
        </authorList>
    </citation>
    <scope>NUCLEOTIDE SEQUENCE</scope>
    <source>
        <strain evidence="2">JCM 18487</strain>
    </source>
</reference>
<dbReference type="Pfam" id="PF00583">
    <property type="entry name" value="Acetyltransf_1"/>
    <property type="match status" value="1"/>
</dbReference>
<accession>A0A917K6B5</accession>
<dbReference type="PROSITE" id="PS51186">
    <property type="entry name" value="GNAT"/>
    <property type="match status" value="1"/>
</dbReference>
<evidence type="ECO:0000259" key="1">
    <source>
        <dbReference type="PROSITE" id="PS51186"/>
    </source>
</evidence>
<feature type="domain" description="N-acetyltransferase" evidence="1">
    <location>
        <begin position="3"/>
        <end position="165"/>
    </location>
</feature>
<dbReference type="EMBL" id="BMOY01000011">
    <property type="protein sequence ID" value="GGJ02658.1"/>
    <property type="molecule type" value="Genomic_DNA"/>
</dbReference>
<keyword evidence="3" id="KW-1185">Reference proteome</keyword>
<reference evidence="2" key="2">
    <citation type="submission" date="2020-09" db="EMBL/GenBank/DDBJ databases">
        <authorList>
            <person name="Sun Q."/>
            <person name="Ohkuma M."/>
        </authorList>
    </citation>
    <scope>NUCLEOTIDE SEQUENCE</scope>
    <source>
        <strain evidence="2">JCM 18487</strain>
    </source>
</reference>
<name>A0A917K6B5_9BACL</name>
<dbReference type="AlphaFoldDB" id="A0A917K6B5"/>